<accession>A7VUM9</accession>
<proteinExistence type="predicted"/>
<gene>
    <name evidence="1" type="ORF">CLOLEP_02277</name>
</gene>
<reference evidence="1 2" key="1">
    <citation type="submission" date="2007-08" db="EMBL/GenBank/DDBJ databases">
        <title>Draft genome sequence of Clostridium leptum (DSM 753).</title>
        <authorList>
            <person name="Sudarsanam P."/>
            <person name="Ley R."/>
            <person name="Guruge J."/>
            <person name="Turnbaugh P.J."/>
            <person name="Mahowald M."/>
            <person name="Liep D."/>
            <person name="Gordon J."/>
        </authorList>
    </citation>
    <scope>NUCLEOTIDE SEQUENCE [LARGE SCALE GENOMIC DNA]</scope>
    <source>
        <strain evidence="1 2">DSM 753</strain>
    </source>
</reference>
<dbReference type="EMBL" id="ABCB02000019">
    <property type="protein sequence ID" value="EDO60680.1"/>
    <property type="molecule type" value="Genomic_DNA"/>
</dbReference>
<evidence type="ECO:0000313" key="1">
    <source>
        <dbReference type="EMBL" id="EDO60680.1"/>
    </source>
</evidence>
<dbReference type="HOGENOM" id="CLU_3364264_0_0_9"/>
<sequence length="35" mass="3905">MSKVQISASLSFHVSSAEFRLSMIQFPAGHLLQKK</sequence>
<name>A7VUM9_9FIRM</name>
<dbReference type="AlphaFoldDB" id="A7VUM9"/>
<evidence type="ECO:0000313" key="2">
    <source>
        <dbReference type="Proteomes" id="UP000003490"/>
    </source>
</evidence>
<protein>
    <submittedName>
        <fullName evidence="1">Uncharacterized protein</fullName>
    </submittedName>
</protein>
<comment type="caution">
    <text evidence="1">The sequence shown here is derived from an EMBL/GenBank/DDBJ whole genome shotgun (WGS) entry which is preliminary data.</text>
</comment>
<dbReference type="Proteomes" id="UP000003490">
    <property type="component" value="Unassembled WGS sequence"/>
</dbReference>
<reference evidence="1 2" key="2">
    <citation type="submission" date="2007-08" db="EMBL/GenBank/DDBJ databases">
        <authorList>
            <person name="Fulton L."/>
            <person name="Clifton S."/>
            <person name="Fulton B."/>
            <person name="Xu J."/>
            <person name="Minx P."/>
            <person name="Pepin K.H."/>
            <person name="Johnson M."/>
            <person name="Thiruvilangam P."/>
            <person name="Bhonagiri V."/>
            <person name="Nash W.E."/>
            <person name="Wang C."/>
            <person name="Mardis E.R."/>
            <person name="Wilson R.K."/>
        </authorList>
    </citation>
    <scope>NUCLEOTIDE SEQUENCE [LARGE SCALE GENOMIC DNA]</scope>
    <source>
        <strain evidence="1 2">DSM 753</strain>
    </source>
</reference>
<organism evidence="1 2">
    <name type="scientific">[Clostridium] leptum DSM 753</name>
    <dbReference type="NCBI Taxonomy" id="428125"/>
    <lineage>
        <taxon>Bacteria</taxon>
        <taxon>Bacillati</taxon>
        <taxon>Bacillota</taxon>
        <taxon>Clostridia</taxon>
        <taxon>Eubacteriales</taxon>
        <taxon>Oscillospiraceae</taxon>
        <taxon>Oscillospiraceae incertae sedis</taxon>
    </lineage>
</organism>